<dbReference type="Proteomes" id="UP000824890">
    <property type="component" value="Unassembled WGS sequence"/>
</dbReference>
<keyword evidence="2" id="KW-0812">Transmembrane</keyword>
<sequence>CWEARIMGWLWRKRVSLGKKEVLAAVIVMFFAPFLVPPLIVASTIALIASLPYCFLLASYVCTENLMRKLLPANAFGGRGDKMLLPHDKVGHGDIYDDGMARVAMSDPCCVKAEKGGTATICFKEDDIDHITPLRVTNIMLDVYQSPEDIKKESKSLLESIRDDESSANQSLGRGISEKAFGEGEDSKDSTRVEDLSRKKKVYGTRIEGGALESTRKEASREKDMEKSSNEMKVLYNEEQIWAKMEALRKIVGYSVARSTTYSEELKALYMFMGVELPTLMMLEKENQDIAHVSERLCVLLSVIGIK</sequence>
<evidence type="ECO:0000256" key="2">
    <source>
        <dbReference type="SAM" id="Phobius"/>
    </source>
</evidence>
<name>A0ABQ8DI38_BRANA</name>
<feature type="compositionally biased region" description="Basic and acidic residues" evidence="1">
    <location>
        <begin position="155"/>
        <end position="165"/>
    </location>
</feature>
<evidence type="ECO:0000313" key="4">
    <source>
        <dbReference type="Proteomes" id="UP000824890"/>
    </source>
</evidence>
<keyword evidence="4" id="KW-1185">Reference proteome</keyword>
<organism evidence="3 4">
    <name type="scientific">Brassica napus</name>
    <name type="common">Rape</name>
    <dbReference type="NCBI Taxonomy" id="3708"/>
    <lineage>
        <taxon>Eukaryota</taxon>
        <taxon>Viridiplantae</taxon>
        <taxon>Streptophyta</taxon>
        <taxon>Embryophyta</taxon>
        <taxon>Tracheophyta</taxon>
        <taxon>Spermatophyta</taxon>
        <taxon>Magnoliopsida</taxon>
        <taxon>eudicotyledons</taxon>
        <taxon>Gunneridae</taxon>
        <taxon>Pentapetalae</taxon>
        <taxon>rosids</taxon>
        <taxon>malvids</taxon>
        <taxon>Brassicales</taxon>
        <taxon>Brassicaceae</taxon>
        <taxon>Brassiceae</taxon>
        <taxon>Brassica</taxon>
    </lineage>
</organism>
<feature type="transmembrane region" description="Helical" evidence="2">
    <location>
        <begin position="21"/>
        <end position="39"/>
    </location>
</feature>
<dbReference type="PANTHER" id="PTHR37198">
    <property type="entry name" value="NUCLEOLIN"/>
    <property type="match status" value="1"/>
</dbReference>
<protein>
    <submittedName>
        <fullName evidence="3">Uncharacterized protein</fullName>
    </submittedName>
</protein>
<feature type="region of interest" description="Disordered" evidence="1">
    <location>
        <begin position="155"/>
        <end position="195"/>
    </location>
</feature>
<gene>
    <name evidence="3" type="ORF">HID58_014772</name>
</gene>
<reference evidence="3 4" key="1">
    <citation type="submission" date="2021-05" db="EMBL/GenBank/DDBJ databases">
        <title>Genome Assembly of Synthetic Allotetraploid Brassica napus Reveals Homoeologous Exchanges between Subgenomes.</title>
        <authorList>
            <person name="Davis J.T."/>
        </authorList>
    </citation>
    <scope>NUCLEOTIDE SEQUENCE [LARGE SCALE GENOMIC DNA]</scope>
    <source>
        <strain evidence="4">cv. Da-Ae</strain>
        <tissue evidence="3">Seedling</tissue>
    </source>
</reference>
<evidence type="ECO:0000313" key="3">
    <source>
        <dbReference type="EMBL" id="KAH0929045.1"/>
    </source>
</evidence>
<evidence type="ECO:0000256" key="1">
    <source>
        <dbReference type="SAM" id="MobiDB-lite"/>
    </source>
</evidence>
<dbReference type="EMBL" id="JAGKQM010000004">
    <property type="protein sequence ID" value="KAH0929045.1"/>
    <property type="molecule type" value="Genomic_DNA"/>
</dbReference>
<proteinExistence type="predicted"/>
<keyword evidence="2" id="KW-0472">Membrane</keyword>
<dbReference type="PANTHER" id="PTHR37198:SF2">
    <property type="entry name" value="TRANSMEMBRANE PROTEIN"/>
    <property type="match status" value="1"/>
</dbReference>
<accession>A0ABQ8DI38</accession>
<comment type="caution">
    <text evidence="3">The sequence shown here is derived from an EMBL/GenBank/DDBJ whole genome shotgun (WGS) entry which is preliminary data.</text>
</comment>
<feature type="non-terminal residue" evidence="3">
    <location>
        <position position="1"/>
    </location>
</feature>
<feature type="compositionally biased region" description="Basic and acidic residues" evidence="1">
    <location>
        <begin position="176"/>
        <end position="195"/>
    </location>
</feature>
<keyword evidence="2" id="KW-1133">Transmembrane helix</keyword>